<keyword evidence="1" id="KW-0812">Transmembrane</keyword>
<dbReference type="Proteomes" id="UP000219440">
    <property type="component" value="Unassembled WGS sequence"/>
</dbReference>
<evidence type="ECO:0000256" key="1">
    <source>
        <dbReference type="SAM" id="Phobius"/>
    </source>
</evidence>
<evidence type="ECO:0000313" key="2">
    <source>
        <dbReference type="EMBL" id="SOE70410.1"/>
    </source>
</evidence>
<protein>
    <submittedName>
        <fullName evidence="2">Uncharacterized protein</fullName>
    </submittedName>
</protein>
<dbReference type="RefSeq" id="WP_179691880.1">
    <property type="nucleotide sequence ID" value="NZ_BMLC01000003.1"/>
</dbReference>
<organism evidence="2 3">
    <name type="scientific">Salinibacterium xinjiangense</name>
    <dbReference type="NCBI Taxonomy" id="386302"/>
    <lineage>
        <taxon>Bacteria</taxon>
        <taxon>Bacillati</taxon>
        <taxon>Actinomycetota</taxon>
        <taxon>Actinomycetes</taxon>
        <taxon>Micrococcales</taxon>
        <taxon>Microbacteriaceae</taxon>
        <taxon>Salinibacterium</taxon>
    </lineage>
</organism>
<evidence type="ECO:0000313" key="3">
    <source>
        <dbReference type="Proteomes" id="UP000219440"/>
    </source>
</evidence>
<keyword evidence="1" id="KW-1133">Transmembrane helix</keyword>
<dbReference type="EMBL" id="OCST01000004">
    <property type="protein sequence ID" value="SOE70410.1"/>
    <property type="molecule type" value="Genomic_DNA"/>
</dbReference>
<reference evidence="2 3" key="1">
    <citation type="submission" date="2017-09" db="EMBL/GenBank/DDBJ databases">
        <authorList>
            <person name="Ehlers B."/>
            <person name="Leendertz F.H."/>
        </authorList>
    </citation>
    <scope>NUCLEOTIDE SEQUENCE [LARGE SCALE GENOMIC DNA]</scope>
    <source>
        <strain evidence="2 3">CGMCC 1.05381</strain>
    </source>
</reference>
<accession>A0A2C8ZWN7</accession>
<name>A0A2C8ZWN7_9MICO</name>
<dbReference type="AlphaFoldDB" id="A0A2C8ZWN7"/>
<keyword evidence="3" id="KW-1185">Reference proteome</keyword>
<keyword evidence="1" id="KW-0472">Membrane</keyword>
<feature type="transmembrane region" description="Helical" evidence="1">
    <location>
        <begin position="31"/>
        <end position="52"/>
    </location>
</feature>
<proteinExistence type="predicted"/>
<gene>
    <name evidence="2" type="ORF">SAMN06296378_2222</name>
</gene>
<sequence>MNIVAFIISLGLFVLGLYVMGSAFYVEGAEFLVFLGGILLSSLGVFIPIHVLKRIDG</sequence>